<comment type="caution">
    <text evidence="3">The sequence shown here is derived from an EMBL/GenBank/DDBJ whole genome shotgun (WGS) entry which is preliminary data.</text>
</comment>
<feature type="transmembrane region" description="Helical" evidence="2">
    <location>
        <begin position="527"/>
        <end position="548"/>
    </location>
</feature>
<dbReference type="RefSeq" id="XP_013236498.1">
    <property type="nucleotide sequence ID" value="XM_013381044.1"/>
</dbReference>
<feature type="region of interest" description="Disordered" evidence="1">
    <location>
        <begin position="56"/>
        <end position="85"/>
    </location>
</feature>
<accession>A0A098VQQ6</accession>
<organism evidence="3 4">
    <name type="scientific">Mitosporidium daphniae</name>
    <dbReference type="NCBI Taxonomy" id="1485682"/>
    <lineage>
        <taxon>Eukaryota</taxon>
        <taxon>Fungi</taxon>
        <taxon>Fungi incertae sedis</taxon>
        <taxon>Microsporidia</taxon>
        <taxon>Mitosporidium</taxon>
    </lineage>
</organism>
<reference evidence="3 4" key="1">
    <citation type="submission" date="2014-04" db="EMBL/GenBank/DDBJ databases">
        <title>A new species of microsporidia sheds light on the evolution of extreme parasitism.</title>
        <authorList>
            <person name="Haag K.L."/>
            <person name="James T.Y."/>
            <person name="Larsson R."/>
            <person name="Schaer T.M."/>
            <person name="Refardt D."/>
            <person name="Pombert J.-F."/>
            <person name="Ebert D."/>
        </authorList>
    </citation>
    <scope>NUCLEOTIDE SEQUENCE [LARGE SCALE GENOMIC DNA]</scope>
    <source>
        <strain evidence="3 4">UGP3</strain>
        <tissue evidence="3">Spores</tissue>
    </source>
</reference>
<proteinExistence type="predicted"/>
<feature type="region of interest" description="Disordered" evidence="1">
    <location>
        <begin position="375"/>
        <end position="395"/>
    </location>
</feature>
<dbReference type="GeneID" id="25261009"/>
<gene>
    <name evidence="3" type="ORF">DI09_8p100</name>
</gene>
<evidence type="ECO:0000313" key="3">
    <source>
        <dbReference type="EMBL" id="KGG50071.1"/>
    </source>
</evidence>
<keyword evidence="2" id="KW-0812">Transmembrane</keyword>
<feature type="compositionally biased region" description="Polar residues" evidence="1">
    <location>
        <begin position="14"/>
        <end position="24"/>
    </location>
</feature>
<feature type="compositionally biased region" description="Polar residues" evidence="1">
    <location>
        <begin position="56"/>
        <end position="67"/>
    </location>
</feature>
<dbReference type="AlphaFoldDB" id="A0A098VQQ6"/>
<dbReference type="HOGENOM" id="CLU_496130_0_0_1"/>
<feature type="compositionally biased region" description="Basic and acidic residues" evidence="1">
    <location>
        <begin position="380"/>
        <end position="395"/>
    </location>
</feature>
<evidence type="ECO:0000313" key="4">
    <source>
        <dbReference type="Proteomes" id="UP000029725"/>
    </source>
</evidence>
<sequence>MKDACQHSAIALVSSDSGPESGNINDIDDELESIYYENSTLFSQIESEYLKTISDATNTPTSQQSSPRGPPALEAQTNHHTKSNSDLVHLFSSSSEDEKEMVELLFSDHDQNSCEFGGESQDLIEPFSLKFSNQNEYTSFERYWYSDEDLPPLETVTTLDILRNTPSLAYMPMGLFFAKMNALCISLVLFIFLLLGLLRDIGADIKVTAELLVYDPRIEQYFSLKSFVKKIRLELNAELQVIVKKTVLPTISTKLKILRVNSDRSEDRKNIQDKETLDLVSIKGGSNMFFDQLSGELHSCFGIPFPQEMFEHPYFLENEVPLSKFNHTCREVSVNVRIDDFEPTNVSLWIWNHLPGFEGNSSDYRVHIFTSEAQKNSSLQKEHPQQGKNTAEKKPKSLFSKIRKQMHEILPYVQKDTIQPSVSFIDLFKTLPALDRTAFARMVVQEKARVIPSQPCPDPKTEAFILSSLYGVKKPVAIFTEEISGHSARKQNSTVTTSFMLSDSPLKKEKTPLNQFIEHIFLVENSAANGLAIAPFGASICLIFLGLVI</sequence>
<dbReference type="VEuPathDB" id="MicrosporidiaDB:DI09_8p100"/>
<protein>
    <submittedName>
        <fullName evidence="3">Uncharacterized protein</fullName>
    </submittedName>
</protein>
<feature type="region of interest" description="Disordered" evidence="1">
    <location>
        <begin position="1"/>
        <end position="26"/>
    </location>
</feature>
<dbReference type="Proteomes" id="UP000029725">
    <property type="component" value="Unassembled WGS sequence"/>
</dbReference>
<feature type="transmembrane region" description="Helical" evidence="2">
    <location>
        <begin position="180"/>
        <end position="198"/>
    </location>
</feature>
<evidence type="ECO:0000256" key="2">
    <source>
        <dbReference type="SAM" id="Phobius"/>
    </source>
</evidence>
<evidence type="ECO:0000256" key="1">
    <source>
        <dbReference type="SAM" id="MobiDB-lite"/>
    </source>
</evidence>
<keyword evidence="4" id="KW-1185">Reference proteome</keyword>
<name>A0A098VQQ6_9MICR</name>
<keyword evidence="2" id="KW-0472">Membrane</keyword>
<keyword evidence="2" id="KW-1133">Transmembrane helix</keyword>
<dbReference type="EMBL" id="JMKJ01000601">
    <property type="protein sequence ID" value="KGG50071.1"/>
    <property type="molecule type" value="Genomic_DNA"/>
</dbReference>